<gene>
    <name evidence="2" type="primary">Arap1</name>
    <name evidence="2" type="synonym">Centd2</name>
</gene>
<reference evidence="1" key="4">
    <citation type="submission" date="2000-07" db="EMBL/GenBank/DDBJ databases">
        <authorList>
            <person name="Adachi J."/>
            <person name="Aizawa K."/>
            <person name="Akahira S."/>
            <person name="Akimura T."/>
            <person name="Arai A."/>
            <person name="Aono H."/>
            <person name="Arakawa T."/>
            <person name="Bono H."/>
            <person name="Carninci P."/>
            <person name="Fukuda S."/>
            <person name="Fukunishi Y."/>
            <person name="Furuno M."/>
            <person name="Hanagaki T."/>
            <person name="Hara A."/>
            <person name="Hayatsu N."/>
            <person name="Hiramoto K."/>
            <person name="Hiraoka T."/>
            <person name="Hori F."/>
            <person name="Imotani K."/>
            <person name="Ishii Y."/>
            <person name="Itoh M."/>
            <person name="Izawa M."/>
            <person name="Kasukawa T."/>
            <person name="Kato H."/>
            <person name="Kawai J."/>
            <person name="Kojima Y."/>
            <person name="Konno H."/>
            <person name="Kouda M."/>
            <person name="Koya S."/>
            <person name="Kurihara C."/>
            <person name="Matsuyama T."/>
            <person name="Miyazaki A."/>
            <person name="Nishi K."/>
            <person name="Nomura K."/>
            <person name="Numazaki R."/>
            <person name="Ohno M."/>
            <person name="Okazaki Y."/>
            <person name="Okido T."/>
            <person name="Owa C."/>
            <person name="Saito H."/>
            <person name="Saito R."/>
            <person name="Sakai C."/>
            <person name="Sakai K."/>
            <person name="Sano H."/>
            <person name="Sasaki D."/>
            <person name="Shibata K."/>
            <person name="Shibata Y."/>
            <person name="Shinagawa A."/>
            <person name="Shiraki T."/>
            <person name="Sogabe Y."/>
            <person name="Suzuki H."/>
            <person name="Tagami M."/>
            <person name="Tagawa A."/>
            <person name="Takahashi F."/>
            <person name="Tanaka T."/>
            <person name="Tejima Y."/>
            <person name="Toya T."/>
            <person name="Yamamura T."/>
            <person name="Yasunishi A."/>
            <person name="Yoshida K."/>
            <person name="Yoshino M."/>
            <person name="Muramatsu M."/>
            <person name="Hayashizaki Y."/>
        </authorList>
    </citation>
    <scope>NUCLEOTIDE SEQUENCE</scope>
    <source>
        <strain evidence="1">C57BL/6J</strain>
    </source>
</reference>
<reference evidence="1" key="5">
    <citation type="journal article" date="2001" name="Nature">
        <title>Functional annotation of a full-length mouse cDNA collection.</title>
        <authorList>
            <consortium name="The RIKEN Genome Exploration Research Group Phase II Team and the FANTOM Consortium"/>
        </authorList>
    </citation>
    <scope>NUCLEOTIDE SEQUENCE</scope>
    <source>
        <strain evidence="1">C57BL/6J</strain>
    </source>
</reference>
<sequence>MGISQEGPFLFLQASNALDLACLPRVMLFESVELERWTEIRSCAGEGFGAPLGGSPPPSHRLPNGKGDTLNVLPGVYKGARGKLLQGDFWTWGHQPSSGVCWQGGPGCGCLLSLPHFGYFLII</sequence>
<name>Q9CRJ3_MOUSE</name>
<evidence type="ECO:0000313" key="1">
    <source>
        <dbReference type="EMBL" id="BAB26867.2"/>
    </source>
</evidence>
<accession>Q9CRJ3</accession>
<reference evidence="1" key="2">
    <citation type="journal article" date="2000" name="Genome Res.">
        <title>Normalization and subtraction of cap-trapper-selected cDNAs to prepare full-length cDNA libraries for rapid discovery of new genes.</title>
        <authorList>
            <person name="Carninci P."/>
            <person name="Shibata Y."/>
            <person name="Hayatsu N."/>
            <person name="Sugahara Y."/>
            <person name="Shibata K."/>
            <person name="Itoh M."/>
            <person name="Konno H."/>
            <person name="Okazaki Y."/>
            <person name="Muramatsu M."/>
            <person name="Hayashizaki Y."/>
        </authorList>
    </citation>
    <scope>NUCLEOTIDE SEQUENCE</scope>
    <source>
        <strain evidence="1">C57BL/6J</strain>
    </source>
</reference>
<dbReference type="EMBL" id="AK010344">
    <property type="protein sequence ID" value="BAB26867.2"/>
    <property type="molecule type" value="mRNA"/>
</dbReference>
<reference evidence="1" key="1">
    <citation type="journal article" date="1999" name="Methods Enzymol.">
        <title>High-efficiency full-length cDNA cloning.</title>
        <authorList>
            <person name="Carninci P."/>
            <person name="Hayashizaki Y."/>
        </authorList>
    </citation>
    <scope>NUCLEOTIDE SEQUENCE</scope>
    <source>
        <strain evidence="1">C57BL/6J</strain>
    </source>
</reference>
<reference evidence="1" key="7">
    <citation type="journal article" date="2005" name="Science">
        <title>The Transcriptional Landscape of the Mammalian Genome.</title>
        <authorList>
            <consortium name="The FANTOM Consortium"/>
            <consortium name="Riken Genome Exploration Research Group and Genome Science Group (Genome Network Project Core Group)"/>
        </authorList>
    </citation>
    <scope>NUCLEOTIDE SEQUENCE</scope>
    <source>
        <strain evidence="1">C57BL/6J</strain>
    </source>
</reference>
<reference evidence="1" key="3">
    <citation type="journal article" date="2000" name="Genome Res.">
        <title>RIKEN integrated sequence analysis (RISA) system--384-format sequencing pipeline with 384 multicapillary sequencer.</title>
        <authorList>
            <person name="Shibata K."/>
            <person name="Itoh M."/>
            <person name="Aizawa K."/>
            <person name="Nagaoka S."/>
            <person name="Sasaki N."/>
            <person name="Carninci P."/>
            <person name="Konno H."/>
            <person name="Akiyama J."/>
            <person name="Nishi K."/>
            <person name="Kitsunai T."/>
            <person name="Tashiro H."/>
            <person name="Itoh M."/>
            <person name="Sumi N."/>
            <person name="Ishii Y."/>
            <person name="Nakamura S."/>
            <person name="Hazama M."/>
            <person name="Nishine T."/>
            <person name="Harada A."/>
            <person name="Yamamoto R."/>
            <person name="Matsumoto H."/>
            <person name="Sakaguchi S."/>
            <person name="Ikegami T."/>
            <person name="Kashiwagi K."/>
            <person name="Fujiwake S."/>
            <person name="Inoue K."/>
            <person name="Togawa Y."/>
            <person name="Izawa M."/>
            <person name="Ohara E."/>
            <person name="Watahiki M."/>
            <person name="Yoneda Y."/>
            <person name="Ishikawa T."/>
            <person name="Ozawa K."/>
            <person name="Tanaka T."/>
            <person name="Matsuura S."/>
            <person name="Kawai J."/>
            <person name="Okazaki Y."/>
            <person name="Muramatsu M."/>
            <person name="Inoue Y."/>
            <person name="Kira A."/>
            <person name="Hayashizaki Y."/>
        </authorList>
    </citation>
    <scope>NUCLEOTIDE SEQUENCE</scope>
    <source>
        <strain evidence="1">C57BL/6J</strain>
    </source>
</reference>
<organism evidence="1">
    <name type="scientific">Mus musculus</name>
    <name type="common">Mouse</name>
    <dbReference type="NCBI Taxonomy" id="10090"/>
    <lineage>
        <taxon>Eukaryota</taxon>
        <taxon>Metazoa</taxon>
        <taxon>Chordata</taxon>
        <taxon>Craniata</taxon>
        <taxon>Vertebrata</taxon>
        <taxon>Euteleostomi</taxon>
        <taxon>Mammalia</taxon>
        <taxon>Eutheria</taxon>
        <taxon>Euarchontoglires</taxon>
        <taxon>Glires</taxon>
        <taxon>Rodentia</taxon>
        <taxon>Myomorpha</taxon>
        <taxon>Muroidea</taxon>
        <taxon>Muridae</taxon>
        <taxon>Murinae</taxon>
        <taxon>Mus</taxon>
        <taxon>Mus</taxon>
    </lineage>
</organism>
<protein>
    <submittedName>
        <fullName evidence="1">Uncharacterized protein</fullName>
    </submittedName>
</protein>
<dbReference type="AGR" id="MGI:1916960"/>
<proteinExistence type="evidence at transcript level"/>
<evidence type="ECO:0000313" key="2">
    <source>
        <dbReference type="MGI" id="MGI:1916960"/>
    </source>
</evidence>
<dbReference type="MGI" id="MGI:1916960">
    <property type="gene designation" value="Arap1"/>
</dbReference>
<dbReference type="AlphaFoldDB" id="Q9CRJ3"/>
<reference evidence="1" key="6">
    <citation type="journal article" date="2002" name="Nature">
        <title>Analysis of the mouse transcriptome based on functional annotation of 60,770 full-length cDNAs.</title>
        <authorList>
            <consortium name="The FANTOM Consortium and the RIKEN Genome Exploration Research Group Phase I and II Team"/>
        </authorList>
    </citation>
    <scope>NUCLEOTIDE SEQUENCE</scope>
    <source>
        <strain evidence="1">C57BL/6J</strain>
    </source>
</reference>
<reference evidence="1" key="8">
    <citation type="journal article" date="2005" name="Science">
        <title>Antisense Transcription in the Mammalian Transcriptome.</title>
        <authorList>
            <consortium name="RIKEN Genome Exploration Research Group and Genome Science Group (Genome Network Project Core Group) and the FANTOM Consortium"/>
        </authorList>
    </citation>
    <scope>NUCLEOTIDE SEQUENCE</scope>
    <source>
        <strain evidence="1">C57BL/6J</strain>
    </source>
</reference>